<dbReference type="SUPFAM" id="SSF53383">
    <property type="entry name" value="PLP-dependent transferases"/>
    <property type="match status" value="1"/>
</dbReference>
<dbReference type="PRINTS" id="PR00753">
    <property type="entry name" value="ACCSYNTHASE"/>
</dbReference>
<gene>
    <name evidence="8" type="ORF">Tpal_1023</name>
</gene>
<keyword evidence="9" id="KW-1185">Reference proteome</keyword>
<dbReference type="CDD" id="cd00609">
    <property type="entry name" value="AAT_like"/>
    <property type="match status" value="1"/>
</dbReference>
<evidence type="ECO:0000256" key="2">
    <source>
        <dbReference type="ARBA" id="ARBA00007441"/>
    </source>
</evidence>
<name>A0A143YJG4_9LACT</name>
<dbReference type="GO" id="GO:0030170">
    <property type="term" value="F:pyridoxal phosphate binding"/>
    <property type="evidence" value="ECO:0007669"/>
    <property type="project" value="InterPro"/>
</dbReference>
<evidence type="ECO:0000259" key="7">
    <source>
        <dbReference type="Pfam" id="PF00155"/>
    </source>
</evidence>
<comment type="cofactor">
    <cofactor evidence="1 6">
        <name>pyridoxal 5'-phosphate</name>
        <dbReference type="ChEBI" id="CHEBI:597326"/>
    </cofactor>
</comment>
<organism evidence="8 9">
    <name type="scientific">Trichococcus palustris</name>
    <dbReference type="NCBI Taxonomy" id="140314"/>
    <lineage>
        <taxon>Bacteria</taxon>
        <taxon>Bacillati</taxon>
        <taxon>Bacillota</taxon>
        <taxon>Bacilli</taxon>
        <taxon>Lactobacillales</taxon>
        <taxon>Carnobacteriaceae</taxon>
        <taxon>Trichococcus</taxon>
    </lineage>
</organism>
<keyword evidence="4 6" id="KW-0808">Transferase</keyword>
<sequence length="385" mass="42482">MVLSTNAQLDLILPSQIREFDGLFRSVEGCIPMTIGEPDFDMPENVKTAAIKAIEDNASHYAHSMGEIGVRKAASDFLENRYGVSYDPETEIIMTVGATESIYAVVLGLLNPGEKVIIPSPYFPLYGQAVLVAYGQNVEVDTSQTGFLMTPELLHKTMAENENVKAIFLNYPSNPTGVTYTEEQLQALAEAIAKYDIFVISDEIYSELTYGAKHSSIAKMLPDRTILLNGVSKSYAMTGWRVGIVAADKKWIPAIFKAHQTMVTTGVTVSHRAAEEAFRNSAADVEKMRKEYEKRKDIIVPALREMGFVVPEPDGAFYVFAKIPAKFGTDEKAFCREMGMNAKVGMLPGSIFGPGGEGYVRMSYALSTEQVIEAMRRLKEYISAK</sequence>
<evidence type="ECO:0000313" key="8">
    <source>
        <dbReference type="EMBL" id="CZQ88632.1"/>
    </source>
</evidence>
<accession>A0A143YJG4</accession>
<dbReference type="InterPro" id="IPR004839">
    <property type="entry name" value="Aminotransferase_I/II_large"/>
</dbReference>
<proteinExistence type="inferred from homology"/>
<dbReference type="PANTHER" id="PTHR46383">
    <property type="entry name" value="ASPARTATE AMINOTRANSFERASE"/>
    <property type="match status" value="1"/>
</dbReference>
<dbReference type="GO" id="GO:0006520">
    <property type="term" value="P:amino acid metabolic process"/>
    <property type="evidence" value="ECO:0007669"/>
    <property type="project" value="InterPro"/>
</dbReference>
<dbReference type="InterPro" id="IPR015424">
    <property type="entry name" value="PyrdxlP-dep_Trfase"/>
</dbReference>
<dbReference type="Gene3D" id="3.90.1150.10">
    <property type="entry name" value="Aspartate Aminotransferase, domain 1"/>
    <property type="match status" value="1"/>
</dbReference>
<dbReference type="InterPro" id="IPR015421">
    <property type="entry name" value="PyrdxlP-dep_Trfase_major"/>
</dbReference>
<dbReference type="EC" id="2.6.1.-" evidence="6"/>
<dbReference type="GO" id="GO:0008483">
    <property type="term" value="F:transaminase activity"/>
    <property type="evidence" value="ECO:0007669"/>
    <property type="project" value="UniProtKB-KW"/>
</dbReference>
<feature type="domain" description="Aminotransferase class I/classII large" evidence="7">
    <location>
        <begin position="30"/>
        <end position="378"/>
    </location>
</feature>
<evidence type="ECO:0000256" key="5">
    <source>
        <dbReference type="ARBA" id="ARBA00022898"/>
    </source>
</evidence>
<dbReference type="InterPro" id="IPR015422">
    <property type="entry name" value="PyrdxlP-dep_Trfase_small"/>
</dbReference>
<dbReference type="PANTHER" id="PTHR46383:SF4">
    <property type="entry name" value="AMINOTRANSFERASE"/>
    <property type="match status" value="1"/>
</dbReference>
<dbReference type="Gene3D" id="3.40.640.10">
    <property type="entry name" value="Type I PLP-dependent aspartate aminotransferase-like (Major domain)"/>
    <property type="match status" value="1"/>
</dbReference>
<evidence type="ECO:0000256" key="4">
    <source>
        <dbReference type="ARBA" id="ARBA00022679"/>
    </source>
</evidence>
<dbReference type="Pfam" id="PF00155">
    <property type="entry name" value="Aminotran_1_2"/>
    <property type="match status" value="1"/>
</dbReference>
<evidence type="ECO:0000256" key="3">
    <source>
        <dbReference type="ARBA" id="ARBA00022576"/>
    </source>
</evidence>
<dbReference type="InterPro" id="IPR004838">
    <property type="entry name" value="NHTrfase_class1_PyrdxlP-BS"/>
</dbReference>
<dbReference type="RefSeq" id="WP_245825675.1">
    <property type="nucleotide sequence ID" value="NZ_FJNE01000003.1"/>
</dbReference>
<evidence type="ECO:0000256" key="6">
    <source>
        <dbReference type="RuleBase" id="RU000481"/>
    </source>
</evidence>
<dbReference type="PROSITE" id="PS00105">
    <property type="entry name" value="AA_TRANSFER_CLASS_1"/>
    <property type="match status" value="1"/>
</dbReference>
<reference evidence="8 9" key="1">
    <citation type="submission" date="2016-02" db="EMBL/GenBank/DDBJ databases">
        <authorList>
            <person name="Wen L."/>
            <person name="He K."/>
            <person name="Yang H."/>
        </authorList>
    </citation>
    <scope>NUCLEOTIDE SEQUENCE [LARGE SCALE GENOMIC DNA]</scope>
    <source>
        <strain evidence="8">Trichococcus palustris</strain>
    </source>
</reference>
<evidence type="ECO:0000313" key="9">
    <source>
        <dbReference type="Proteomes" id="UP000242754"/>
    </source>
</evidence>
<keyword evidence="3 6" id="KW-0032">Aminotransferase</keyword>
<dbReference type="EMBL" id="FJNE01000003">
    <property type="protein sequence ID" value="CZQ88632.1"/>
    <property type="molecule type" value="Genomic_DNA"/>
</dbReference>
<protein>
    <recommendedName>
        <fullName evidence="6">Aminotransferase</fullName>
        <ecNumber evidence="6">2.6.1.-</ecNumber>
    </recommendedName>
</protein>
<evidence type="ECO:0000256" key="1">
    <source>
        <dbReference type="ARBA" id="ARBA00001933"/>
    </source>
</evidence>
<dbReference type="STRING" id="140314.SAMN04488076_11375"/>
<comment type="similarity">
    <text evidence="2 6">Belongs to the class-I pyridoxal-phosphate-dependent aminotransferase family.</text>
</comment>
<dbReference type="AlphaFoldDB" id="A0A143YJG4"/>
<dbReference type="InterPro" id="IPR050596">
    <property type="entry name" value="AspAT/PAT-like"/>
</dbReference>
<keyword evidence="5" id="KW-0663">Pyridoxal phosphate</keyword>
<dbReference type="Proteomes" id="UP000242754">
    <property type="component" value="Unassembled WGS sequence"/>
</dbReference>